<evidence type="ECO:0000256" key="11">
    <source>
        <dbReference type="ARBA" id="ARBA00023146"/>
    </source>
</evidence>
<evidence type="ECO:0000256" key="1">
    <source>
        <dbReference type="ARBA" id="ARBA00004496"/>
    </source>
</evidence>
<dbReference type="Proteomes" id="UP000886857">
    <property type="component" value="Unassembled WGS sequence"/>
</dbReference>
<dbReference type="InterPro" id="IPR004188">
    <property type="entry name" value="Phe-tRNA_ligase_II_N"/>
</dbReference>
<feature type="coiled-coil region" evidence="14">
    <location>
        <begin position="61"/>
        <end position="92"/>
    </location>
</feature>
<organism evidence="16 17">
    <name type="scientific">Candidatus Limadaptatus stercoripullorum</name>
    <dbReference type="NCBI Taxonomy" id="2840846"/>
    <lineage>
        <taxon>Bacteria</taxon>
        <taxon>Bacillati</taxon>
        <taxon>Bacillota</taxon>
        <taxon>Clostridia</taxon>
        <taxon>Eubacteriales</taxon>
        <taxon>Candidatus Limadaptatus</taxon>
    </lineage>
</organism>
<comment type="catalytic activity">
    <reaction evidence="12 13">
        <text>tRNA(Phe) + L-phenylalanine + ATP = L-phenylalanyl-tRNA(Phe) + AMP + diphosphate + H(+)</text>
        <dbReference type="Rhea" id="RHEA:19413"/>
        <dbReference type="Rhea" id="RHEA-COMP:9668"/>
        <dbReference type="Rhea" id="RHEA-COMP:9699"/>
        <dbReference type="ChEBI" id="CHEBI:15378"/>
        <dbReference type="ChEBI" id="CHEBI:30616"/>
        <dbReference type="ChEBI" id="CHEBI:33019"/>
        <dbReference type="ChEBI" id="CHEBI:58095"/>
        <dbReference type="ChEBI" id="CHEBI:78442"/>
        <dbReference type="ChEBI" id="CHEBI:78531"/>
        <dbReference type="ChEBI" id="CHEBI:456215"/>
        <dbReference type="EC" id="6.1.1.20"/>
    </reaction>
</comment>
<dbReference type="InterPro" id="IPR004529">
    <property type="entry name" value="Phe-tRNA-synth_IIc_asu"/>
</dbReference>
<evidence type="ECO:0000313" key="17">
    <source>
        <dbReference type="Proteomes" id="UP000886857"/>
    </source>
</evidence>
<evidence type="ECO:0000256" key="14">
    <source>
        <dbReference type="SAM" id="Coils"/>
    </source>
</evidence>
<dbReference type="PANTHER" id="PTHR11538:SF41">
    <property type="entry name" value="PHENYLALANINE--TRNA LIGASE, MITOCHONDRIAL"/>
    <property type="match status" value="1"/>
</dbReference>
<comment type="subunit">
    <text evidence="3 13">Tetramer of two alpha and two beta subunits.</text>
</comment>
<evidence type="ECO:0000256" key="12">
    <source>
        <dbReference type="ARBA" id="ARBA00049255"/>
    </source>
</evidence>
<gene>
    <name evidence="13 16" type="primary">pheS</name>
    <name evidence="16" type="ORF">IAC73_00065</name>
</gene>
<evidence type="ECO:0000256" key="2">
    <source>
        <dbReference type="ARBA" id="ARBA00010207"/>
    </source>
</evidence>
<dbReference type="InterPro" id="IPR006195">
    <property type="entry name" value="aa-tRNA-synth_II"/>
</dbReference>
<dbReference type="NCBIfam" id="TIGR00468">
    <property type="entry name" value="pheS"/>
    <property type="match status" value="1"/>
</dbReference>
<dbReference type="InterPro" id="IPR010978">
    <property type="entry name" value="tRNA-bd_arm"/>
</dbReference>
<evidence type="ECO:0000256" key="6">
    <source>
        <dbReference type="ARBA" id="ARBA00022723"/>
    </source>
</evidence>
<dbReference type="PANTHER" id="PTHR11538">
    <property type="entry name" value="PHENYLALANYL-TRNA SYNTHETASE"/>
    <property type="match status" value="1"/>
</dbReference>
<evidence type="ECO:0000256" key="10">
    <source>
        <dbReference type="ARBA" id="ARBA00022917"/>
    </source>
</evidence>
<dbReference type="SUPFAM" id="SSF46589">
    <property type="entry name" value="tRNA-binding arm"/>
    <property type="match status" value="1"/>
</dbReference>
<evidence type="ECO:0000256" key="5">
    <source>
        <dbReference type="ARBA" id="ARBA00022598"/>
    </source>
</evidence>
<dbReference type="SUPFAM" id="SSF55681">
    <property type="entry name" value="Class II aaRS and biotin synthetases"/>
    <property type="match status" value="1"/>
</dbReference>
<dbReference type="InterPro" id="IPR002319">
    <property type="entry name" value="Phenylalanyl-tRNA_Synthase"/>
</dbReference>
<dbReference type="GO" id="GO:0006432">
    <property type="term" value="P:phenylalanyl-tRNA aminoacylation"/>
    <property type="evidence" value="ECO:0007669"/>
    <property type="project" value="UniProtKB-UniRule"/>
</dbReference>
<evidence type="ECO:0000256" key="3">
    <source>
        <dbReference type="ARBA" id="ARBA00011209"/>
    </source>
</evidence>
<dbReference type="GO" id="GO:0000287">
    <property type="term" value="F:magnesium ion binding"/>
    <property type="evidence" value="ECO:0007669"/>
    <property type="project" value="UniProtKB-UniRule"/>
</dbReference>
<dbReference type="GO" id="GO:0000049">
    <property type="term" value="F:tRNA binding"/>
    <property type="evidence" value="ECO:0007669"/>
    <property type="project" value="InterPro"/>
</dbReference>
<reference evidence="16" key="1">
    <citation type="submission" date="2020-10" db="EMBL/GenBank/DDBJ databases">
        <authorList>
            <person name="Gilroy R."/>
        </authorList>
    </citation>
    <scope>NUCLEOTIDE SEQUENCE</scope>
    <source>
        <strain evidence="16">10406</strain>
    </source>
</reference>
<comment type="caution">
    <text evidence="16">The sequence shown here is derived from an EMBL/GenBank/DDBJ whole genome shotgun (WGS) entry which is preliminary data.</text>
</comment>
<dbReference type="GO" id="GO:0140096">
    <property type="term" value="F:catalytic activity, acting on a protein"/>
    <property type="evidence" value="ECO:0007669"/>
    <property type="project" value="UniProtKB-ARBA"/>
</dbReference>
<dbReference type="Pfam" id="PF02912">
    <property type="entry name" value="Phe_tRNA-synt_N"/>
    <property type="match status" value="1"/>
</dbReference>
<dbReference type="Pfam" id="PF01409">
    <property type="entry name" value="tRNA-synt_2d"/>
    <property type="match status" value="1"/>
</dbReference>
<evidence type="ECO:0000256" key="7">
    <source>
        <dbReference type="ARBA" id="ARBA00022741"/>
    </source>
</evidence>
<dbReference type="AlphaFoldDB" id="A0A9D1SW36"/>
<keyword evidence="6 13" id="KW-0479">Metal-binding</keyword>
<dbReference type="FunFam" id="3.30.930.10:FF:000003">
    <property type="entry name" value="Phenylalanine--tRNA ligase alpha subunit"/>
    <property type="match status" value="1"/>
</dbReference>
<feature type="binding site" evidence="13">
    <location>
        <position position="253"/>
    </location>
    <ligand>
        <name>Mg(2+)</name>
        <dbReference type="ChEBI" id="CHEBI:18420"/>
        <note>shared with beta subunit</note>
    </ligand>
</feature>
<keyword evidence="5 13" id="KW-0436">Ligase</keyword>
<sequence length="339" mass="37348">MKSRIEEVKARALASVAAADGTQALSDVRVRFLGKNGEMTALMKLLGTVSKEERPEMGKLLNAARVEIESALAAAEKAARESELAKRLAEEEVDISLPGKMRLPGAAHPVTMIREEILNVFLGMGFSVAEGPEIETDLFNFQLLNVPKDHPARDMQDTFYLGDNLVLRTHTSPMQAHIMTTCRPPIRVVIPGRVYRPDDDASHSPIFHQIEGLAVDKKITVGDLTGCLQTFAEKLFSEDTKIRLRPSYFPFTEPSVEADATCTMCHGKGCRVCKGTGWVELLGAGIVNPAVLDMCGIDSKEYSGFAFGLGLERIAMIKYGIPNIKLFYENDVRFLGQFR</sequence>
<keyword evidence="14" id="KW-0175">Coiled coil</keyword>
<accession>A0A9D1SW36</accession>
<protein>
    <recommendedName>
        <fullName evidence="13">Phenylalanine--tRNA ligase alpha subunit</fullName>
        <ecNumber evidence="13">6.1.1.20</ecNumber>
    </recommendedName>
    <alternativeName>
        <fullName evidence="13">Phenylalanyl-tRNA synthetase alpha subunit</fullName>
        <shortName evidence="13">PheRS</shortName>
    </alternativeName>
</protein>
<comment type="cofactor">
    <cofactor evidence="13">
        <name>Mg(2+)</name>
        <dbReference type="ChEBI" id="CHEBI:18420"/>
    </cofactor>
    <text evidence="13">Binds 2 magnesium ions per tetramer.</text>
</comment>
<reference evidence="16" key="2">
    <citation type="journal article" date="2021" name="PeerJ">
        <title>Extensive microbial diversity within the chicken gut microbiome revealed by metagenomics and culture.</title>
        <authorList>
            <person name="Gilroy R."/>
            <person name="Ravi A."/>
            <person name="Getino M."/>
            <person name="Pursley I."/>
            <person name="Horton D.L."/>
            <person name="Alikhan N.F."/>
            <person name="Baker D."/>
            <person name="Gharbi K."/>
            <person name="Hall N."/>
            <person name="Watson M."/>
            <person name="Adriaenssens E.M."/>
            <person name="Foster-Nyarko E."/>
            <person name="Jarju S."/>
            <person name="Secka A."/>
            <person name="Antonio M."/>
            <person name="Oren A."/>
            <person name="Chaudhuri R.R."/>
            <person name="La Ragione R."/>
            <person name="Hildebrand F."/>
            <person name="Pallen M.J."/>
        </authorList>
    </citation>
    <scope>NUCLEOTIDE SEQUENCE</scope>
    <source>
        <strain evidence="16">10406</strain>
    </source>
</reference>
<keyword evidence="11 13" id="KW-0030">Aminoacyl-tRNA synthetase</keyword>
<comment type="subcellular location">
    <subcellularLocation>
        <location evidence="1 13">Cytoplasm</location>
    </subcellularLocation>
</comment>
<evidence type="ECO:0000256" key="8">
    <source>
        <dbReference type="ARBA" id="ARBA00022840"/>
    </source>
</evidence>
<evidence type="ECO:0000256" key="13">
    <source>
        <dbReference type="HAMAP-Rule" id="MF_00281"/>
    </source>
</evidence>
<evidence type="ECO:0000259" key="15">
    <source>
        <dbReference type="PROSITE" id="PS50862"/>
    </source>
</evidence>
<dbReference type="GO" id="GO:0005737">
    <property type="term" value="C:cytoplasm"/>
    <property type="evidence" value="ECO:0007669"/>
    <property type="project" value="UniProtKB-SubCell"/>
</dbReference>
<dbReference type="GO" id="GO:0005524">
    <property type="term" value="F:ATP binding"/>
    <property type="evidence" value="ECO:0007669"/>
    <property type="project" value="UniProtKB-UniRule"/>
</dbReference>
<evidence type="ECO:0000256" key="4">
    <source>
        <dbReference type="ARBA" id="ARBA00022490"/>
    </source>
</evidence>
<dbReference type="GO" id="GO:0004826">
    <property type="term" value="F:phenylalanine-tRNA ligase activity"/>
    <property type="evidence" value="ECO:0007669"/>
    <property type="project" value="UniProtKB-UniRule"/>
</dbReference>
<dbReference type="InterPro" id="IPR045864">
    <property type="entry name" value="aa-tRNA-synth_II/BPL/LPL"/>
</dbReference>
<dbReference type="Gene3D" id="3.30.930.10">
    <property type="entry name" value="Bira Bifunctional Protein, Domain 2"/>
    <property type="match status" value="1"/>
</dbReference>
<dbReference type="CDD" id="cd00496">
    <property type="entry name" value="PheRS_alpha_core"/>
    <property type="match status" value="1"/>
</dbReference>
<name>A0A9D1SW36_9FIRM</name>
<keyword evidence="9 13" id="KW-0460">Magnesium</keyword>
<keyword evidence="7 13" id="KW-0547">Nucleotide-binding</keyword>
<keyword evidence="10 13" id="KW-0648">Protein biosynthesis</keyword>
<proteinExistence type="inferred from homology"/>
<evidence type="ECO:0000256" key="9">
    <source>
        <dbReference type="ARBA" id="ARBA00022842"/>
    </source>
</evidence>
<dbReference type="PROSITE" id="PS50862">
    <property type="entry name" value="AA_TRNA_LIGASE_II"/>
    <property type="match status" value="1"/>
</dbReference>
<dbReference type="EC" id="6.1.1.20" evidence="13"/>
<dbReference type="EMBL" id="DVOE01000001">
    <property type="protein sequence ID" value="HIU98225.1"/>
    <property type="molecule type" value="Genomic_DNA"/>
</dbReference>
<keyword evidence="4 13" id="KW-0963">Cytoplasm</keyword>
<feature type="domain" description="Aminoacyl-transfer RNA synthetases class-II family profile" evidence="15">
    <location>
        <begin position="113"/>
        <end position="339"/>
    </location>
</feature>
<dbReference type="HAMAP" id="MF_00281">
    <property type="entry name" value="Phe_tRNA_synth_alpha1"/>
    <property type="match status" value="1"/>
</dbReference>
<dbReference type="InterPro" id="IPR022911">
    <property type="entry name" value="Phe_tRNA_ligase_alpha1_bac"/>
</dbReference>
<comment type="similarity">
    <text evidence="2 13">Belongs to the class-II aminoacyl-tRNA synthetase family. Phe-tRNA synthetase alpha subunit type 1 subfamily.</text>
</comment>
<keyword evidence="8 13" id="KW-0067">ATP-binding</keyword>
<evidence type="ECO:0000313" key="16">
    <source>
        <dbReference type="EMBL" id="HIU98225.1"/>
    </source>
</evidence>
<dbReference type="GO" id="GO:0016740">
    <property type="term" value="F:transferase activity"/>
    <property type="evidence" value="ECO:0007669"/>
    <property type="project" value="UniProtKB-ARBA"/>
</dbReference>